<protein>
    <submittedName>
        <fullName evidence="6">2-keto-3-deoxy-phosphogluconate aldolase</fullName>
    </submittedName>
</protein>
<dbReference type="Proteomes" id="UP000319671">
    <property type="component" value="Unassembled WGS sequence"/>
</dbReference>
<accession>A0A561DNR9</accession>
<comment type="subunit">
    <text evidence="3">Homotrimer.</text>
</comment>
<dbReference type="PANTHER" id="PTHR30246">
    <property type="entry name" value="2-KETO-3-DEOXY-6-PHOSPHOGLUCONATE ALDOLASE"/>
    <property type="match status" value="1"/>
</dbReference>
<gene>
    <name evidence="6" type="ORF">FB550_103175</name>
</gene>
<dbReference type="InterPro" id="IPR013785">
    <property type="entry name" value="Aldolase_TIM"/>
</dbReference>
<evidence type="ECO:0000256" key="2">
    <source>
        <dbReference type="ARBA" id="ARBA00006906"/>
    </source>
</evidence>
<keyword evidence="5" id="KW-0119">Carbohydrate metabolism</keyword>
<dbReference type="NCBIfam" id="TIGR01182">
    <property type="entry name" value="eda"/>
    <property type="match status" value="1"/>
</dbReference>
<dbReference type="SUPFAM" id="SSF51569">
    <property type="entry name" value="Aldolase"/>
    <property type="match status" value="1"/>
</dbReference>
<comment type="pathway">
    <text evidence="1">Carbohydrate acid metabolism.</text>
</comment>
<dbReference type="GO" id="GO:0016829">
    <property type="term" value="F:lyase activity"/>
    <property type="evidence" value="ECO:0007669"/>
    <property type="project" value="UniProtKB-KW"/>
</dbReference>
<sequence>MKNRLEVVISVLKKIDILTKVVDCGVVAVVRADSKEEAAKISEACVKGGIQGIEVTFTVQGADEVIKELATLYQENPDVVIGAGTVLDAATARIAILAGAQFVVSPAFDEATATLCNLYQVPYMPGCMTLTEMKRALEAGVDIVKLFPGSAFGPDFVKAVKAPLPQINIMPTGGVDLENVDKWIKNGCVAVGVGGNLVAPAKTGEYEKITEYAEQYIQKVQAARGK</sequence>
<dbReference type="InterPro" id="IPR000887">
    <property type="entry name" value="Aldlse_KDPG_KHG"/>
</dbReference>
<evidence type="ECO:0000256" key="1">
    <source>
        <dbReference type="ARBA" id="ARBA00004761"/>
    </source>
</evidence>
<dbReference type="NCBIfam" id="NF005119">
    <property type="entry name" value="PRK06552.1"/>
    <property type="match status" value="1"/>
</dbReference>
<comment type="caution">
    <text evidence="6">The sequence shown here is derived from an EMBL/GenBank/DDBJ whole genome shotgun (WGS) entry which is preliminary data.</text>
</comment>
<dbReference type="PANTHER" id="PTHR30246:SF1">
    <property type="entry name" value="2-DEHYDRO-3-DEOXY-6-PHOSPHOGALACTONATE ALDOLASE-RELATED"/>
    <property type="match status" value="1"/>
</dbReference>
<name>A0A561DNR9_9BACI</name>
<keyword evidence="7" id="KW-1185">Reference proteome</keyword>
<evidence type="ECO:0000256" key="5">
    <source>
        <dbReference type="ARBA" id="ARBA00023277"/>
    </source>
</evidence>
<evidence type="ECO:0000313" key="6">
    <source>
        <dbReference type="EMBL" id="TWE05000.1"/>
    </source>
</evidence>
<dbReference type="EMBL" id="VIVN01000003">
    <property type="protein sequence ID" value="TWE05000.1"/>
    <property type="molecule type" value="Genomic_DNA"/>
</dbReference>
<organism evidence="6 7">
    <name type="scientific">Neobacillus bataviensis</name>
    <dbReference type="NCBI Taxonomy" id="220685"/>
    <lineage>
        <taxon>Bacteria</taxon>
        <taxon>Bacillati</taxon>
        <taxon>Bacillota</taxon>
        <taxon>Bacilli</taxon>
        <taxon>Bacillales</taxon>
        <taxon>Bacillaceae</taxon>
        <taxon>Neobacillus</taxon>
    </lineage>
</organism>
<evidence type="ECO:0000256" key="4">
    <source>
        <dbReference type="ARBA" id="ARBA00023239"/>
    </source>
</evidence>
<keyword evidence="4" id="KW-0456">Lyase</keyword>
<dbReference type="Pfam" id="PF01081">
    <property type="entry name" value="Aldolase"/>
    <property type="match status" value="1"/>
</dbReference>
<reference evidence="6 7" key="1">
    <citation type="submission" date="2019-06" db="EMBL/GenBank/DDBJ databases">
        <title>Sorghum-associated microbial communities from plants grown in Nebraska, USA.</title>
        <authorList>
            <person name="Schachtman D."/>
        </authorList>
    </citation>
    <scope>NUCLEOTIDE SEQUENCE [LARGE SCALE GENOMIC DNA]</scope>
    <source>
        <strain evidence="6 7">2482</strain>
    </source>
</reference>
<dbReference type="Gene3D" id="3.20.20.70">
    <property type="entry name" value="Aldolase class I"/>
    <property type="match status" value="1"/>
</dbReference>
<dbReference type="CDD" id="cd00452">
    <property type="entry name" value="KDPG_aldolase"/>
    <property type="match status" value="1"/>
</dbReference>
<proteinExistence type="inferred from homology"/>
<evidence type="ECO:0000256" key="3">
    <source>
        <dbReference type="ARBA" id="ARBA00011233"/>
    </source>
</evidence>
<evidence type="ECO:0000313" key="7">
    <source>
        <dbReference type="Proteomes" id="UP000319671"/>
    </source>
</evidence>
<dbReference type="AlphaFoldDB" id="A0A561DNR9"/>
<comment type="similarity">
    <text evidence="2">Belongs to the KHG/KDPG aldolase family.</text>
</comment>